<name>A0A317T577_9CHLB</name>
<gene>
    <name evidence="1" type="ORF">CR164_09785</name>
</gene>
<dbReference type="InterPro" id="IPR011044">
    <property type="entry name" value="Quino_amine_DH_bsu"/>
</dbReference>
<dbReference type="AlphaFoldDB" id="A0A317T577"/>
<proteinExistence type="predicted"/>
<comment type="caution">
    <text evidence="1">The sequence shown here is derived from an EMBL/GenBank/DDBJ whole genome shotgun (WGS) entry which is preliminary data.</text>
</comment>
<evidence type="ECO:0000313" key="1">
    <source>
        <dbReference type="EMBL" id="PWW81685.1"/>
    </source>
</evidence>
<protein>
    <submittedName>
        <fullName evidence="1">Uncharacterized protein</fullName>
    </submittedName>
</protein>
<reference evidence="2" key="1">
    <citation type="submission" date="2017-10" db="EMBL/GenBank/DDBJ databases">
        <authorList>
            <person name="Gaisin V.A."/>
            <person name="Rysina M.S."/>
            <person name="Grouzdev D.S."/>
        </authorList>
    </citation>
    <scope>NUCLEOTIDE SEQUENCE [LARGE SCALE GENOMIC DNA]</scope>
    <source>
        <strain evidence="2">V1</strain>
    </source>
</reference>
<dbReference type="Proteomes" id="UP000246278">
    <property type="component" value="Unassembled WGS sequence"/>
</dbReference>
<organism evidence="1 2">
    <name type="scientific">Prosthecochloris marina</name>
    <dbReference type="NCBI Taxonomy" id="2017681"/>
    <lineage>
        <taxon>Bacteria</taxon>
        <taxon>Pseudomonadati</taxon>
        <taxon>Chlorobiota</taxon>
        <taxon>Chlorobiia</taxon>
        <taxon>Chlorobiales</taxon>
        <taxon>Chlorobiaceae</taxon>
        <taxon>Prosthecochloris</taxon>
    </lineage>
</organism>
<dbReference type="EMBL" id="PDNZ01000006">
    <property type="protein sequence ID" value="PWW81685.1"/>
    <property type="molecule type" value="Genomic_DNA"/>
</dbReference>
<evidence type="ECO:0000313" key="2">
    <source>
        <dbReference type="Proteomes" id="UP000246278"/>
    </source>
</evidence>
<accession>A0A317T577</accession>
<dbReference type="SUPFAM" id="SSF50969">
    <property type="entry name" value="YVTN repeat-like/Quinoprotein amine dehydrogenase"/>
    <property type="match status" value="1"/>
</dbReference>
<sequence>MAVKPPGTMEVVMVNQKLRFYQTGTYPFPYTTIGSDTALTVSKHEGKPALAFLTQTPKEDDIVFLRLYRKASQETGRFSSPPNYWGISGLAYDQSRNLLWATEGLGTLNQHADRIIGIDADSGKHIDTIKVPQLDSHALAFNGMYFVRSDGSVLEMIDRSGNILATLQVPIGTNCRGLSAAPWTYIASDTLENKLVIISLFGQVVAECGELPGEPGGIEAVAFDNIQDFSTIPQFPESVESPQKPWEPVPWNFRHTIYLANQKDQMIYFGYFYQ</sequence>
<keyword evidence="2" id="KW-1185">Reference proteome</keyword>